<comment type="caution">
    <text evidence="1">The sequence shown here is derived from an EMBL/GenBank/DDBJ whole genome shotgun (WGS) entry which is preliminary data.</text>
</comment>
<dbReference type="RefSeq" id="WP_066510823.1">
    <property type="nucleotide sequence ID" value="NZ_VHIR01000003.1"/>
</dbReference>
<proteinExistence type="predicted"/>
<evidence type="ECO:0000313" key="1">
    <source>
        <dbReference type="EMBL" id="TQE44115.1"/>
    </source>
</evidence>
<sequence length="124" mass="13516">MRPLFSSESDVVYAMLAHASDAMHSLSAEQRKAIATRVPELKVYKHCGCGTCPTVYLTAGEEPPEPRRDANGKAVPQGSDYVLTADCPEAMVLLHIAGGIPVELEVAPFDDHKVELPWPEQLVF</sequence>
<accession>A0A540R8P5</accession>
<dbReference type="STRING" id="1686286.GCA_900092335_01286"/>
<evidence type="ECO:0000313" key="2">
    <source>
        <dbReference type="Proteomes" id="UP000318080"/>
    </source>
</evidence>
<gene>
    <name evidence="1" type="ORF">EJK80_02995</name>
</gene>
<name>A0A540R8P5_9CORY</name>
<keyword evidence="2" id="KW-1185">Reference proteome</keyword>
<reference evidence="1 2" key="1">
    <citation type="submission" date="2019-06" db="EMBL/GenBank/DDBJ databases">
        <title>Draft genome of C. phoceense Strain 272.</title>
        <authorList>
            <person name="Pacheco L.G.C."/>
            <person name="Barberis C.M."/>
            <person name="Almuzara M.N."/>
            <person name="Traglia G.M."/>
            <person name="Santos C.S."/>
            <person name="Rocha D.J.P.G."/>
            <person name="Aguiar E.R.G.R."/>
            <person name="Vay C.A."/>
        </authorList>
    </citation>
    <scope>NUCLEOTIDE SEQUENCE [LARGE SCALE GENOMIC DNA]</scope>
    <source>
        <strain evidence="1 2">272</strain>
    </source>
</reference>
<dbReference type="AlphaFoldDB" id="A0A540R8P5"/>
<dbReference type="Proteomes" id="UP000318080">
    <property type="component" value="Unassembled WGS sequence"/>
</dbReference>
<protein>
    <submittedName>
        <fullName evidence="1">Uncharacterized protein</fullName>
    </submittedName>
</protein>
<dbReference type="EMBL" id="VHIR01000003">
    <property type="protein sequence ID" value="TQE44115.1"/>
    <property type="molecule type" value="Genomic_DNA"/>
</dbReference>
<organism evidence="1 2">
    <name type="scientific">Corynebacterium phoceense</name>
    <dbReference type="NCBI Taxonomy" id="1686286"/>
    <lineage>
        <taxon>Bacteria</taxon>
        <taxon>Bacillati</taxon>
        <taxon>Actinomycetota</taxon>
        <taxon>Actinomycetes</taxon>
        <taxon>Mycobacteriales</taxon>
        <taxon>Corynebacteriaceae</taxon>
        <taxon>Corynebacterium</taxon>
    </lineage>
</organism>